<evidence type="ECO:0000259" key="4">
    <source>
        <dbReference type="PROSITE" id="PS51379"/>
    </source>
</evidence>
<reference evidence="6" key="1">
    <citation type="submission" date="2006-08" db="EMBL/GenBank/DDBJ databases">
        <title>Complete sequence of Alkalilimnicola ehrilichei MLHE-1.</title>
        <authorList>
            <person name="Copeland A."/>
            <person name="Lucas S."/>
            <person name="Lapidus A."/>
            <person name="Barry K."/>
            <person name="Detter J.C."/>
            <person name="Glavina del Rio T."/>
            <person name="Hammon N."/>
            <person name="Israni S."/>
            <person name="Dalin E."/>
            <person name="Tice H."/>
            <person name="Pitluck S."/>
            <person name="Sims D."/>
            <person name="Brettin T."/>
            <person name="Bruce D."/>
            <person name="Han C."/>
            <person name="Tapia R."/>
            <person name="Gilna P."/>
            <person name="Schmutz J."/>
            <person name="Larimer F."/>
            <person name="Land M."/>
            <person name="Hauser L."/>
            <person name="Kyrpides N."/>
            <person name="Mikhailova N."/>
            <person name="Oremland R.S."/>
            <person name="Hoeft S.E."/>
            <person name="Switzer-Blum J."/>
            <person name="Kulp T."/>
            <person name="King G."/>
            <person name="Tabita R."/>
            <person name="Witte B."/>
            <person name="Santini J.M."/>
            <person name="Basu P."/>
            <person name="Hollibaugh J.T."/>
            <person name="Xie G."/>
            <person name="Stolz J.F."/>
            <person name="Richardson P."/>
        </authorList>
    </citation>
    <scope>NUCLEOTIDE SEQUENCE [LARGE SCALE GENOMIC DNA]</scope>
    <source>
        <strain evidence="6">ATCC BAA-1101 / DSM 17681 / MLHE-1</strain>
    </source>
</reference>
<dbReference type="HOGENOM" id="CLU_000422_3_4_6"/>
<dbReference type="PROSITE" id="PS00198">
    <property type="entry name" value="4FE4S_FER_1"/>
    <property type="match status" value="1"/>
</dbReference>
<evidence type="ECO:0000256" key="3">
    <source>
        <dbReference type="ARBA" id="ARBA00023014"/>
    </source>
</evidence>
<dbReference type="InterPro" id="IPR051394">
    <property type="entry name" value="Glutamate_Synthase"/>
</dbReference>
<dbReference type="eggNOG" id="COG0493">
    <property type="taxonomic scope" value="Bacteria"/>
</dbReference>
<dbReference type="GO" id="GO:0051536">
    <property type="term" value="F:iron-sulfur cluster binding"/>
    <property type="evidence" value="ECO:0007669"/>
    <property type="project" value="UniProtKB-KW"/>
</dbReference>
<dbReference type="PANTHER" id="PTHR43100">
    <property type="entry name" value="GLUTAMATE SYNTHASE [NADPH] SMALL CHAIN"/>
    <property type="match status" value="1"/>
</dbReference>
<evidence type="ECO:0000313" key="5">
    <source>
        <dbReference type="EMBL" id="ABI57007.1"/>
    </source>
</evidence>
<dbReference type="SUPFAM" id="SSF46548">
    <property type="entry name" value="alpha-helical ferredoxin"/>
    <property type="match status" value="2"/>
</dbReference>
<proteinExistence type="predicted"/>
<evidence type="ECO:0000256" key="1">
    <source>
        <dbReference type="ARBA" id="ARBA00022723"/>
    </source>
</evidence>
<gene>
    <name evidence="5" type="ordered locus">Mlg_1661</name>
</gene>
<feature type="domain" description="4Fe-4S ferredoxin-type" evidence="4">
    <location>
        <begin position="618"/>
        <end position="647"/>
    </location>
</feature>
<organism evidence="5 6">
    <name type="scientific">Alkalilimnicola ehrlichii (strain ATCC BAA-1101 / DSM 17681 / MLHE-1)</name>
    <dbReference type="NCBI Taxonomy" id="187272"/>
    <lineage>
        <taxon>Bacteria</taxon>
        <taxon>Pseudomonadati</taxon>
        <taxon>Pseudomonadota</taxon>
        <taxon>Gammaproteobacteria</taxon>
        <taxon>Chromatiales</taxon>
        <taxon>Ectothiorhodospiraceae</taxon>
        <taxon>Alkalilimnicola</taxon>
    </lineage>
</organism>
<dbReference type="Pfam" id="PF14691">
    <property type="entry name" value="Fer4_20"/>
    <property type="match status" value="1"/>
</dbReference>
<dbReference type="KEGG" id="aeh:Mlg_1661"/>
<dbReference type="InterPro" id="IPR023753">
    <property type="entry name" value="FAD/NAD-binding_dom"/>
</dbReference>
<dbReference type="InterPro" id="IPR036188">
    <property type="entry name" value="FAD/NAD-bd_sf"/>
</dbReference>
<dbReference type="AlphaFoldDB" id="Q0A830"/>
<accession>Q0A830</accession>
<keyword evidence="3" id="KW-0411">Iron-sulfur</keyword>
<dbReference type="InterPro" id="IPR017900">
    <property type="entry name" value="4Fe4S_Fe_S_CS"/>
</dbReference>
<keyword evidence="2" id="KW-0408">Iron</keyword>
<dbReference type="Gene3D" id="1.10.1060.10">
    <property type="entry name" value="Alpha-helical ferredoxin"/>
    <property type="match status" value="1"/>
</dbReference>
<dbReference type="OrthoDB" id="9803192at2"/>
<dbReference type="InterPro" id="IPR009051">
    <property type="entry name" value="Helical_ferredxn"/>
</dbReference>
<evidence type="ECO:0000313" key="6">
    <source>
        <dbReference type="Proteomes" id="UP000001962"/>
    </source>
</evidence>
<dbReference type="Proteomes" id="UP000001962">
    <property type="component" value="Chromosome"/>
</dbReference>
<dbReference type="EMBL" id="CP000453">
    <property type="protein sequence ID" value="ABI57007.1"/>
    <property type="molecule type" value="Genomic_DNA"/>
</dbReference>
<dbReference type="RefSeq" id="WP_011629401.1">
    <property type="nucleotide sequence ID" value="NC_008340.1"/>
</dbReference>
<dbReference type="PROSITE" id="PS51379">
    <property type="entry name" value="4FE4S_FER_2"/>
    <property type="match status" value="1"/>
</dbReference>
<evidence type="ECO:0000256" key="2">
    <source>
        <dbReference type="ARBA" id="ARBA00023004"/>
    </source>
</evidence>
<dbReference type="Pfam" id="PF07992">
    <property type="entry name" value="Pyr_redox_2"/>
    <property type="match status" value="1"/>
</dbReference>
<dbReference type="Gene3D" id="3.50.50.60">
    <property type="entry name" value="FAD/NAD(P)-binding domain"/>
    <property type="match status" value="2"/>
</dbReference>
<dbReference type="NCBIfam" id="NF009410">
    <property type="entry name" value="PRK12771.1"/>
    <property type="match status" value="1"/>
</dbReference>
<dbReference type="PRINTS" id="PR00419">
    <property type="entry name" value="ADXRDTASE"/>
</dbReference>
<dbReference type="GO" id="GO:0046872">
    <property type="term" value="F:metal ion binding"/>
    <property type="evidence" value="ECO:0007669"/>
    <property type="project" value="UniProtKB-KW"/>
</dbReference>
<dbReference type="PANTHER" id="PTHR43100:SF2">
    <property type="entry name" value="BNAA03G19380D PROTEIN"/>
    <property type="match status" value="1"/>
</dbReference>
<dbReference type="eggNOG" id="COG1143">
    <property type="taxonomic scope" value="Bacteria"/>
</dbReference>
<dbReference type="SUPFAM" id="SSF51971">
    <property type="entry name" value="Nucleotide-binding domain"/>
    <property type="match status" value="1"/>
</dbReference>
<dbReference type="Pfam" id="PF12838">
    <property type="entry name" value="Fer4_7"/>
    <property type="match status" value="1"/>
</dbReference>
<keyword evidence="1" id="KW-0479">Metal-binding</keyword>
<dbReference type="InterPro" id="IPR028261">
    <property type="entry name" value="DPD_II"/>
</dbReference>
<dbReference type="Gene3D" id="3.30.70.20">
    <property type="match status" value="1"/>
</dbReference>
<protein>
    <submittedName>
        <fullName evidence="5">4Fe-4S ferredoxin, iron-sulfur binding domain protein</fullName>
    </submittedName>
</protein>
<dbReference type="InterPro" id="IPR017896">
    <property type="entry name" value="4Fe4S_Fe-S-bd"/>
</dbReference>
<name>Q0A830_ALKEH</name>
<sequence length="648" mass="71690">MSTTTNEMQSLTLRRFKEGDHQPKDWQEQIFQAGWSHKCPTYVHRTPPCQGSCPAGEDIRGWLQIARGLDKPTADEPWQAYAFRRLTEANPFPAVMGRVCPAPCEQGCNRNAVEDHVGINAVEHKIGDWARENDLKFDAPGEPTGRHVAIIGSGPAGMAAAYQLRKRGHACTLFEAQEELGGMMRYGIPGYRVPRQVLDAEIQRILDLGVEVRTGVWVGRDITIEQLDNDYDAVLWAVGTHKGRDLPVEGFEAAPNCLTGVDFLRAFNEGRLHAVSDRVIVIGGGDTSIDVASVARRLGYSSELGDNQGVEHVVMGYTAHDAASLAVREGAKVTLTSLFPREEMTATDQEVEDALREGVDIKAGVMPVAVITDDEGRATAVRFAECRMEKNRPVPLEGTEFEVETDLVISAIGQMGNLEGLEALDNGNGFMDCDPHFQVKGRPGHFVAGDIIRPHLLTTAIGQARSAVASMDHYFQTGEPAKFPKINVLHFNLLQAMRKAGQEPTPYEPQPVRGTADSAFAVHNYEDRSKVEIIKHDQLFLGHFKPTPRHQRQHREISEDSVIGDFDERLHPLSDEEAVAEAERCMSCGLCFECDNCLIYCPQDAVERVPKKERATGRYVQTDYTRCIGCHICRDVCPTGYIEMGLGE</sequence>
<dbReference type="GO" id="GO:0016491">
    <property type="term" value="F:oxidoreductase activity"/>
    <property type="evidence" value="ECO:0007669"/>
    <property type="project" value="InterPro"/>
</dbReference>
<keyword evidence="6" id="KW-1185">Reference proteome</keyword>